<dbReference type="Pfam" id="PF18962">
    <property type="entry name" value="Por_Secre_tail"/>
    <property type="match status" value="1"/>
</dbReference>
<dbReference type="InterPro" id="IPR011042">
    <property type="entry name" value="6-blade_b-propeller_TolB-like"/>
</dbReference>
<evidence type="ECO:0000259" key="1">
    <source>
        <dbReference type="Pfam" id="PF07995"/>
    </source>
</evidence>
<dbReference type="AlphaFoldDB" id="A0A5M6CIX9"/>
<dbReference type="EMBL" id="VWSH01000002">
    <property type="protein sequence ID" value="KAA5535054.1"/>
    <property type="molecule type" value="Genomic_DNA"/>
</dbReference>
<reference evidence="3 4" key="1">
    <citation type="submission" date="2019-09" db="EMBL/GenBank/DDBJ databases">
        <title>Genome sequence and assembly of Taibaiella sp.</title>
        <authorList>
            <person name="Chhetri G."/>
        </authorList>
    </citation>
    <scope>NUCLEOTIDE SEQUENCE [LARGE SCALE GENOMIC DNA]</scope>
    <source>
        <strain evidence="3 4">KVB11</strain>
    </source>
</reference>
<dbReference type="NCBIfam" id="TIGR04183">
    <property type="entry name" value="Por_Secre_tail"/>
    <property type="match status" value="1"/>
</dbReference>
<feature type="domain" description="Glucose/Sorbosone dehydrogenase" evidence="1">
    <location>
        <begin position="59"/>
        <end position="339"/>
    </location>
</feature>
<dbReference type="Gene3D" id="2.120.10.30">
    <property type="entry name" value="TolB, C-terminal domain"/>
    <property type="match status" value="1"/>
</dbReference>
<dbReference type="Pfam" id="PF07995">
    <property type="entry name" value="GSDH"/>
    <property type="match status" value="1"/>
</dbReference>
<dbReference type="PANTHER" id="PTHR19328:SF75">
    <property type="entry name" value="ALDOSE SUGAR DEHYDROGENASE YLII"/>
    <property type="match status" value="1"/>
</dbReference>
<keyword evidence="4" id="KW-1185">Reference proteome</keyword>
<dbReference type="InterPro" id="IPR012938">
    <property type="entry name" value="Glc/Sorbosone_DH"/>
</dbReference>
<accession>A0A5M6CIX9</accession>
<organism evidence="3 4">
    <name type="scientific">Taibaiella lutea</name>
    <dbReference type="NCBI Taxonomy" id="2608001"/>
    <lineage>
        <taxon>Bacteria</taxon>
        <taxon>Pseudomonadati</taxon>
        <taxon>Bacteroidota</taxon>
        <taxon>Chitinophagia</taxon>
        <taxon>Chitinophagales</taxon>
        <taxon>Chitinophagaceae</taxon>
        <taxon>Taibaiella</taxon>
    </lineage>
</organism>
<dbReference type="Proteomes" id="UP000323632">
    <property type="component" value="Unassembled WGS sequence"/>
</dbReference>
<proteinExistence type="predicted"/>
<dbReference type="InterPro" id="IPR011041">
    <property type="entry name" value="Quinoprot_gluc/sorb_DH_b-prop"/>
</dbReference>
<evidence type="ECO:0000259" key="2">
    <source>
        <dbReference type="Pfam" id="PF18962"/>
    </source>
</evidence>
<gene>
    <name evidence="3" type="ORF">F0919_10685</name>
</gene>
<evidence type="ECO:0000313" key="3">
    <source>
        <dbReference type="EMBL" id="KAA5535054.1"/>
    </source>
</evidence>
<protein>
    <submittedName>
        <fullName evidence="3">T9SS type A sorting domain-containing protein</fullName>
    </submittedName>
</protein>
<dbReference type="PANTHER" id="PTHR19328">
    <property type="entry name" value="HEDGEHOG-INTERACTING PROTEIN"/>
    <property type="match status" value="1"/>
</dbReference>
<name>A0A5M6CIX9_9BACT</name>
<evidence type="ECO:0000313" key="4">
    <source>
        <dbReference type="Proteomes" id="UP000323632"/>
    </source>
</evidence>
<dbReference type="SUPFAM" id="SSF50952">
    <property type="entry name" value="Soluble quinoprotein glucose dehydrogenase"/>
    <property type="match status" value="1"/>
</dbReference>
<comment type="caution">
    <text evidence="3">The sequence shown here is derived from an EMBL/GenBank/DDBJ whole genome shotgun (WGS) entry which is preliminary data.</text>
</comment>
<dbReference type="InterPro" id="IPR026444">
    <property type="entry name" value="Secre_tail"/>
</dbReference>
<feature type="domain" description="Secretion system C-terminal sorting" evidence="2">
    <location>
        <begin position="513"/>
        <end position="578"/>
    </location>
</feature>
<sequence>MITYRCFSHLLKLTIMIHLDFNFYRPFRTVLLLSFFVGAVSKTDAQPVLSLTPVISTGLNQPMQFVNAGDGSNRIFIPQKGGTIRVYDATFNYLSDFLTVAPIDANGERGLLSMAFHPNYSTNGLFYVYYTTTAGDLELARYQVSSGNTNVADPASKVVLITIPHPTNTNHNGGELHFGSDGYLYLSTGDGGGGGDVPNNAQSTTVLLGKMLRFNVNTSATAPYYTIPPGNPYSNEIYDLGLRNPYRWSFDRLTGDMWIGDVGQDSWEEFNFRASAATANVNYGWRCYEGNATYNTTGCAPASSYVFPAYTYASQNPSASVTGGVVYRGTAWPLLQGWYIGADFYSGIFYKILPDGLGGWNVSTQTIAPTGIVDFGETENGEAYAVSLTGNSVFNIGSSTVLPLSLISFTATAERNGTELNWKTAREENLIQFDIEYSMDGNAFRYLNTVMAKNSVTGSKYSFNHNIAYSGSIFYRLKMKDKDGSFSYSGTVQVKMDNAAAGIITPNFITDGMLHLDFKGVNNYHTLELLSMDGKVIMKESIAGATNNIDFDISNLSAGLYLTRLSGAGSSHVQKIFVQ</sequence>